<dbReference type="Gene3D" id="1.20.1600.10">
    <property type="entry name" value="Outer membrane efflux proteins (OEP)"/>
    <property type="match status" value="1"/>
</dbReference>
<evidence type="ECO:0000256" key="4">
    <source>
        <dbReference type="ARBA" id="ARBA00022452"/>
    </source>
</evidence>
<dbReference type="SUPFAM" id="SSF56954">
    <property type="entry name" value="Outer membrane efflux proteins (OEP)"/>
    <property type="match status" value="1"/>
</dbReference>
<keyword evidence="5" id="KW-0812">Transmembrane</keyword>
<dbReference type="Proteomes" id="UP000664349">
    <property type="component" value="Unassembled WGS sequence"/>
</dbReference>
<feature type="signal peptide" evidence="9">
    <location>
        <begin position="1"/>
        <end position="25"/>
    </location>
</feature>
<accession>A0A1W0CI35</accession>
<proteinExistence type="inferred from homology"/>
<keyword evidence="8" id="KW-0175">Coiled coil</keyword>
<dbReference type="InterPro" id="IPR003423">
    <property type="entry name" value="OMP_efflux"/>
</dbReference>
<dbReference type="GO" id="GO:1990281">
    <property type="term" value="C:efflux pump complex"/>
    <property type="evidence" value="ECO:0007669"/>
    <property type="project" value="TreeGrafter"/>
</dbReference>
<comment type="similarity">
    <text evidence="2">Belongs to the outer membrane factor (OMF) (TC 1.B.17) family.</text>
</comment>
<comment type="caution">
    <text evidence="11">The sequence shown here is derived from an EMBL/GenBank/DDBJ whole genome shotgun (WGS) entry which is preliminary data.</text>
</comment>
<keyword evidence="4" id="KW-1134">Transmembrane beta strand</keyword>
<comment type="subcellular location">
    <subcellularLocation>
        <location evidence="1">Cell outer membrane</location>
    </subcellularLocation>
</comment>
<organism evidence="11 12">
    <name type="scientific">Chromobacterium haemolyticum</name>
    <dbReference type="NCBI Taxonomy" id="394935"/>
    <lineage>
        <taxon>Bacteria</taxon>
        <taxon>Pseudomonadati</taxon>
        <taxon>Pseudomonadota</taxon>
        <taxon>Betaproteobacteria</taxon>
        <taxon>Neisseriales</taxon>
        <taxon>Chromobacteriaceae</taxon>
        <taxon>Chromobacterium</taxon>
    </lineage>
</organism>
<evidence type="ECO:0000256" key="8">
    <source>
        <dbReference type="SAM" id="Coils"/>
    </source>
</evidence>
<dbReference type="AlphaFoldDB" id="A0A1W0CI35"/>
<protein>
    <submittedName>
        <fullName evidence="10">TolC family outer membrane protein</fullName>
    </submittedName>
    <submittedName>
        <fullName evidence="11">Type I secretion system</fullName>
    </submittedName>
</protein>
<dbReference type="GeneID" id="58558287"/>
<evidence type="ECO:0000256" key="3">
    <source>
        <dbReference type="ARBA" id="ARBA00022448"/>
    </source>
</evidence>
<gene>
    <name evidence="11" type="ORF">B0T45_22405</name>
    <name evidence="10" type="ORF">J1C50_20080</name>
</gene>
<evidence type="ECO:0000256" key="5">
    <source>
        <dbReference type="ARBA" id="ARBA00022692"/>
    </source>
</evidence>
<dbReference type="OrthoDB" id="9813458at2"/>
<evidence type="ECO:0000313" key="13">
    <source>
        <dbReference type="Proteomes" id="UP000664349"/>
    </source>
</evidence>
<keyword evidence="6" id="KW-0472">Membrane</keyword>
<dbReference type="GO" id="GO:0009279">
    <property type="term" value="C:cell outer membrane"/>
    <property type="evidence" value="ECO:0007669"/>
    <property type="project" value="UniProtKB-SubCell"/>
</dbReference>
<dbReference type="InterPro" id="IPR051906">
    <property type="entry name" value="TolC-like"/>
</dbReference>
<dbReference type="NCBIfam" id="TIGR01844">
    <property type="entry name" value="type_I_sec_TolC"/>
    <property type="match status" value="1"/>
</dbReference>
<reference evidence="10 13" key="2">
    <citation type="submission" date="2021-03" db="EMBL/GenBank/DDBJ databases">
        <title>First Case of infection caused by Chromobacterium haemolyticum derived from water in China.</title>
        <authorList>
            <person name="Chen J."/>
            <person name="Liu C."/>
        </authorList>
    </citation>
    <scope>NUCLEOTIDE SEQUENCE [LARGE SCALE GENOMIC DNA]</scope>
    <source>
        <strain evidence="10 13">WJ-5</strain>
    </source>
</reference>
<name>A0A1W0CI35_9NEIS</name>
<feature type="coiled-coil region" evidence="8">
    <location>
        <begin position="314"/>
        <end position="341"/>
    </location>
</feature>
<dbReference type="GO" id="GO:0015288">
    <property type="term" value="F:porin activity"/>
    <property type="evidence" value="ECO:0007669"/>
    <property type="project" value="TreeGrafter"/>
</dbReference>
<dbReference type="PANTHER" id="PTHR30026:SF20">
    <property type="entry name" value="OUTER MEMBRANE PROTEIN TOLC"/>
    <property type="match status" value="1"/>
</dbReference>
<evidence type="ECO:0000256" key="6">
    <source>
        <dbReference type="ARBA" id="ARBA00023136"/>
    </source>
</evidence>
<evidence type="ECO:0000256" key="2">
    <source>
        <dbReference type="ARBA" id="ARBA00007613"/>
    </source>
</evidence>
<evidence type="ECO:0000256" key="1">
    <source>
        <dbReference type="ARBA" id="ARBA00004442"/>
    </source>
</evidence>
<evidence type="ECO:0000256" key="9">
    <source>
        <dbReference type="SAM" id="SignalP"/>
    </source>
</evidence>
<sequence>MNKTRFRLPLLGSLLLLGFALPAHAFDLVEAWRAARDYNADFAAARSDLDAGREKATQGRALLMPQVGATANYNYTNPIAPAGQGGYDSTTYGVNLQQPLFDVSKYTGYQKGKLATQQAETSYGAAEQQLILDTSQAYFNVLLAKDTLSATSASKKTFQQQLEQAKTAFEVGTATITDTHEAQAGYDGAVAQEIKAINSLELAENNLRRITGLDPKTIQPVLDKLPLELPTPATLEAWIGIALRNSLSIKAAEQTLEIAGKNVTEKKGGHLPVISLTAGYSDTQTRAPMQQPHTRGSSIGVGITLPLFAGGGINSQVREAAAQQESAKDKLEAVRRQVREDVRRTFLGVTNGAALVRAQEQLLISAKSKVESTRLGKEVGIRTNIDLLQAEQAYYSTLTSLATAKYEYLIARLSLSQAAGQLDSEVLSKLNAVIRR</sequence>
<dbReference type="EMBL" id="MUKV01000053">
    <property type="protein sequence ID" value="OQS31927.1"/>
    <property type="molecule type" value="Genomic_DNA"/>
</dbReference>
<feature type="chain" id="PRO_5010667858" evidence="9">
    <location>
        <begin position="26"/>
        <end position="436"/>
    </location>
</feature>
<evidence type="ECO:0000313" key="10">
    <source>
        <dbReference type="EMBL" id="MBO0417810.1"/>
    </source>
</evidence>
<dbReference type="EMBL" id="JAFLRD010000020">
    <property type="protein sequence ID" value="MBO0417810.1"/>
    <property type="molecule type" value="Genomic_DNA"/>
</dbReference>
<dbReference type="Pfam" id="PF02321">
    <property type="entry name" value="OEP"/>
    <property type="match status" value="2"/>
</dbReference>
<dbReference type="RefSeq" id="WP_043594180.1">
    <property type="nucleotide sequence ID" value="NZ_AP019312.1"/>
</dbReference>
<keyword evidence="13" id="KW-1185">Reference proteome</keyword>
<evidence type="ECO:0000313" key="11">
    <source>
        <dbReference type="EMBL" id="OQS31927.1"/>
    </source>
</evidence>
<dbReference type="Proteomes" id="UP000192721">
    <property type="component" value="Unassembled WGS sequence"/>
</dbReference>
<keyword evidence="9" id="KW-0732">Signal</keyword>
<dbReference type="PANTHER" id="PTHR30026">
    <property type="entry name" value="OUTER MEMBRANE PROTEIN TOLC"/>
    <property type="match status" value="1"/>
</dbReference>
<dbReference type="GO" id="GO:0015562">
    <property type="term" value="F:efflux transmembrane transporter activity"/>
    <property type="evidence" value="ECO:0007669"/>
    <property type="project" value="InterPro"/>
</dbReference>
<keyword evidence="7" id="KW-0998">Cell outer membrane</keyword>
<dbReference type="InterPro" id="IPR010130">
    <property type="entry name" value="T1SS_OMP_TolC"/>
</dbReference>
<evidence type="ECO:0000256" key="7">
    <source>
        <dbReference type="ARBA" id="ARBA00023237"/>
    </source>
</evidence>
<reference evidence="11 12" key="1">
    <citation type="submission" date="2017-02" db="EMBL/GenBank/DDBJ databases">
        <title>Chromobacterium haemolyticum H5244.</title>
        <authorList>
            <person name="Gulvik C.A."/>
        </authorList>
    </citation>
    <scope>NUCLEOTIDE SEQUENCE [LARGE SCALE GENOMIC DNA]</scope>
    <source>
        <strain evidence="11 12">H5244</strain>
    </source>
</reference>
<keyword evidence="3" id="KW-0813">Transport</keyword>
<evidence type="ECO:0000313" key="12">
    <source>
        <dbReference type="Proteomes" id="UP000192721"/>
    </source>
</evidence>